<dbReference type="InterPro" id="IPR014057">
    <property type="entry name" value="HI1420"/>
</dbReference>
<name>A0ABQ4QTW2_9HYPH</name>
<dbReference type="EMBL" id="BPQH01000004">
    <property type="protein sequence ID" value="GJD48765.1"/>
    <property type="molecule type" value="Genomic_DNA"/>
</dbReference>
<evidence type="ECO:0000313" key="2">
    <source>
        <dbReference type="Proteomes" id="UP001055167"/>
    </source>
</evidence>
<reference evidence="1" key="1">
    <citation type="journal article" date="2021" name="Front. Microbiol.">
        <title>Comprehensive Comparative Genomics and Phenotyping of Methylobacterium Species.</title>
        <authorList>
            <person name="Alessa O."/>
            <person name="Ogura Y."/>
            <person name="Fujitani Y."/>
            <person name="Takami H."/>
            <person name="Hayashi T."/>
            <person name="Sahin N."/>
            <person name="Tani A."/>
        </authorList>
    </citation>
    <scope>NUCLEOTIDE SEQUENCE</scope>
    <source>
        <strain evidence="1">KCTC 52305</strain>
    </source>
</reference>
<comment type="caution">
    <text evidence="1">The sequence shown here is derived from an EMBL/GenBank/DDBJ whole genome shotgun (WGS) entry which is preliminary data.</text>
</comment>
<dbReference type="SUPFAM" id="SSF47413">
    <property type="entry name" value="lambda repressor-like DNA-binding domains"/>
    <property type="match status" value="1"/>
</dbReference>
<protein>
    <recommendedName>
        <fullName evidence="3">Addiction module antidote protein</fullName>
    </recommendedName>
</protein>
<dbReference type="NCBIfam" id="TIGR02684">
    <property type="entry name" value="dnstrm_HI1420"/>
    <property type="match status" value="1"/>
</dbReference>
<dbReference type="PANTHER" id="PTHR40275">
    <property type="entry name" value="SSL7038 PROTEIN"/>
    <property type="match status" value="1"/>
</dbReference>
<dbReference type="RefSeq" id="WP_128560335.1">
    <property type="nucleotide sequence ID" value="NZ_BPQH01000004.1"/>
</dbReference>
<keyword evidence="2" id="KW-1185">Reference proteome</keyword>
<sequence length="100" mass="10733">MPIATKPWDAAEYLDSQEAIAAYLEAAFEEGDPALIAAAIGDVARARGMAQIARDSGLAREALYRSLKQTGNPEFATVMKVMKTLGVRITVEPVRKPEAA</sequence>
<dbReference type="PANTHER" id="PTHR40275:SF1">
    <property type="entry name" value="SSL7038 PROTEIN"/>
    <property type="match status" value="1"/>
</dbReference>
<organism evidence="1 2">
    <name type="scientific">Methylobacterium crusticola</name>
    <dbReference type="NCBI Taxonomy" id="1697972"/>
    <lineage>
        <taxon>Bacteria</taxon>
        <taxon>Pseudomonadati</taxon>
        <taxon>Pseudomonadota</taxon>
        <taxon>Alphaproteobacteria</taxon>
        <taxon>Hyphomicrobiales</taxon>
        <taxon>Methylobacteriaceae</taxon>
        <taxon>Methylobacterium</taxon>
    </lineage>
</organism>
<evidence type="ECO:0008006" key="3">
    <source>
        <dbReference type="Google" id="ProtNLM"/>
    </source>
</evidence>
<dbReference type="Proteomes" id="UP001055167">
    <property type="component" value="Unassembled WGS sequence"/>
</dbReference>
<evidence type="ECO:0000313" key="1">
    <source>
        <dbReference type="EMBL" id="GJD48765.1"/>
    </source>
</evidence>
<dbReference type="Pfam" id="PF21716">
    <property type="entry name" value="dnstrm_HI1420"/>
    <property type="match status" value="1"/>
</dbReference>
<dbReference type="InterPro" id="IPR010982">
    <property type="entry name" value="Lambda_DNA-bd_dom_sf"/>
</dbReference>
<reference evidence="1" key="2">
    <citation type="submission" date="2021-08" db="EMBL/GenBank/DDBJ databases">
        <authorList>
            <person name="Tani A."/>
            <person name="Ola A."/>
            <person name="Ogura Y."/>
            <person name="Katsura K."/>
            <person name="Hayashi T."/>
        </authorList>
    </citation>
    <scope>NUCLEOTIDE SEQUENCE</scope>
    <source>
        <strain evidence="1">KCTC 52305</strain>
    </source>
</reference>
<accession>A0ABQ4QTW2</accession>
<gene>
    <name evidence="1" type="ORF">OPKNFCMD_1490</name>
</gene>
<proteinExistence type="predicted"/>